<feature type="domain" description="Lipocalin/cytosolic fatty-acid binding" evidence="3">
    <location>
        <begin position="12"/>
        <end position="159"/>
    </location>
</feature>
<dbReference type="InterPro" id="IPR012674">
    <property type="entry name" value="Calycin"/>
</dbReference>
<protein>
    <recommendedName>
        <fullName evidence="3">Lipocalin/cytosolic fatty-acid binding domain-containing protein</fullName>
    </recommendedName>
</protein>
<dbReference type="PIRSF" id="PIRSF036893">
    <property type="entry name" value="Lipocalin_ApoD"/>
    <property type="match status" value="1"/>
</dbReference>
<dbReference type="PROSITE" id="PS00213">
    <property type="entry name" value="LIPOCALIN"/>
    <property type="match status" value="1"/>
</dbReference>
<dbReference type="Pfam" id="PF08212">
    <property type="entry name" value="Lipocalin_2"/>
    <property type="match status" value="1"/>
</dbReference>
<name>A0ABC8UQN9_9AQUA</name>
<proteinExistence type="inferred from homology"/>
<dbReference type="InterPro" id="IPR022271">
    <property type="entry name" value="Lipocalin_ApoD"/>
</dbReference>
<dbReference type="InterPro" id="IPR047202">
    <property type="entry name" value="Lipocalin_Blc-like_dom"/>
</dbReference>
<dbReference type="PANTHER" id="PTHR10612:SF34">
    <property type="entry name" value="APOLIPOPROTEIN D"/>
    <property type="match status" value="1"/>
</dbReference>
<dbReference type="PANTHER" id="PTHR10612">
    <property type="entry name" value="APOLIPOPROTEIN D"/>
    <property type="match status" value="1"/>
</dbReference>
<dbReference type="AlphaFoldDB" id="A0ABC8UQN9"/>
<dbReference type="InterPro" id="IPR000566">
    <property type="entry name" value="Lipocln_cytosolic_FA-bd_dom"/>
</dbReference>
<evidence type="ECO:0000313" key="4">
    <source>
        <dbReference type="EMBL" id="CAK9183299.1"/>
    </source>
</evidence>
<comment type="similarity">
    <text evidence="1 2">Belongs to the calycin superfamily. Lipocalin family.</text>
</comment>
<dbReference type="Proteomes" id="UP001642360">
    <property type="component" value="Unassembled WGS sequence"/>
</dbReference>
<sequence>MAKKEMEVMKGLDLKRYMGTWYEIASLPSRFHPKDAINSRATYTFSPDGTLHALNETWSDGKRGSIEGTAYEANTSSDEAKFRVKFYVPPFLPIFPVTADYWVLSIDGEYQYALIGHPTRRYLHIVSRQNQLDEEIYNQLVQKAKDEGYDVSKLQKTQQTFPPPESDDAPKDNIGFWWIKAILGK</sequence>
<accession>A0ABC8UQN9</accession>
<dbReference type="InterPro" id="IPR002446">
    <property type="entry name" value="Lipocalin_bac"/>
</dbReference>
<gene>
    <name evidence="4" type="ORF">ILEXP_LOCUS53562</name>
</gene>
<dbReference type="GO" id="GO:0006950">
    <property type="term" value="P:response to stress"/>
    <property type="evidence" value="ECO:0007669"/>
    <property type="project" value="UniProtKB-ARBA"/>
</dbReference>
<dbReference type="PRINTS" id="PR01171">
    <property type="entry name" value="BCTLIPOCALIN"/>
</dbReference>
<dbReference type="InterPro" id="IPR022272">
    <property type="entry name" value="Lipocalin_CS"/>
</dbReference>
<evidence type="ECO:0000256" key="1">
    <source>
        <dbReference type="ARBA" id="ARBA00006889"/>
    </source>
</evidence>
<dbReference type="CDD" id="cd19438">
    <property type="entry name" value="lipocalin_Blc-like"/>
    <property type="match status" value="1"/>
</dbReference>
<organism evidence="4 5">
    <name type="scientific">Ilex paraguariensis</name>
    <name type="common">yerba mate</name>
    <dbReference type="NCBI Taxonomy" id="185542"/>
    <lineage>
        <taxon>Eukaryota</taxon>
        <taxon>Viridiplantae</taxon>
        <taxon>Streptophyta</taxon>
        <taxon>Embryophyta</taxon>
        <taxon>Tracheophyta</taxon>
        <taxon>Spermatophyta</taxon>
        <taxon>Magnoliopsida</taxon>
        <taxon>eudicotyledons</taxon>
        <taxon>Gunneridae</taxon>
        <taxon>Pentapetalae</taxon>
        <taxon>asterids</taxon>
        <taxon>campanulids</taxon>
        <taxon>Aquifoliales</taxon>
        <taxon>Aquifoliaceae</taxon>
        <taxon>Ilex</taxon>
    </lineage>
</organism>
<dbReference type="SUPFAM" id="SSF50814">
    <property type="entry name" value="Lipocalins"/>
    <property type="match status" value="1"/>
</dbReference>
<dbReference type="EMBL" id="CAUOFW020008613">
    <property type="protein sequence ID" value="CAK9183299.1"/>
    <property type="molecule type" value="Genomic_DNA"/>
</dbReference>
<evidence type="ECO:0000259" key="3">
    <source>
        <dbReference type="Pfam" id="PF08212"/>
    </source>
</evidence>
<evidence type="ECO:0000256" key="2">
    <source>
        <dbReference type="PIRNR" id="PIRNR036893"/>
    </source>
</evidence>
<dbReference type="Gene3D" id="2.40.128.20">
    <property type="match status" value="1"/>
</dbReference>
<keyword evidence="5" id="KW-1185">Reference proteome</keyword>
<evidence type="ECO:0000313" key="5">
    <source>
        <dbReference type="Proteomes" id="UP001642360"/>
    </source>
</evidence>
<comment type="caution">
    <text evidence="4">The sequence shown here is derived from an EMBL/GenBank/DDBJ whole genome shotgun (WGS) entry which is preliminary data.</text>
</comment>
<reference evidence="4 5" key="1">
    <citation type="submission" date="2024-02" db="EMBL/GenBank/DDBJ databases">
        <authorList>
            <person name="Vignale AGUSTIN F."/>
            <person name="Sosa J E."/>
            <person name="Modenutti C."/>
        </authorList>
    </citation>
    <scope>NUCLEOTIDE SEQUENCE [LARGE SCALE GENOMIC DNA]</scope>
</reference>